<comment type="caution">
    <text evidence="2">The sequence shown here is derived from an EMBL/GenBank/DDBJ whole genome shotgun (WGS) entry which is preliminary data.</text>
</comment>
<reference evidence="2 3" key="1">
    <citation type="submission" date="2019-09" db="EMBL/GenBank/DDBJ databases">
        <title>Taxonomic organization of the family Brucellaceae based on a phylogenomic approach.</title>
        <authorList>
            <person name="Leclercq S."/>
            <person name="Cloeckaert A."/>
            <person name="Zygmunt M.S."/>
        </authorList>
    </citation>
    <scope>NUCLEOTIDE SEQUENCE [LARGE SCALE GENOMIC DNA]</scope>
    <source>
        <strain evidence="2 3">WS1830</strain>
    </source>
</reference>
<accession>A0A6L3YSG1</accession>
<name>A0A6L3YSG1_9HYPH</name>
<keyword evidence="1" id="KW-0175">Coiled coil</keyword>
<sequence>MSREGNNVIFGSAATIAFLASGAYDAHQRGVAAVRAARQAEDDARYDAAVNEVVRDAEEMGKLAMRLAQELAAERQKNESLTRLLEQRQALLERMRKSA</sequence>
<protein>
    <submittedName>
        <fullName evidence="2">Uncharacterized protein</fullName>
    </submittedName>
</protein>
<dbReference type="RefSeq" id="WP_151651851.1">
    <property type="nucleotide sequence ID" value="NZ_WBVX01000010.1"/>
</dbReference>
<dbReference type="AlphaFoldDB" id="A0A6L3YSG1"/>
<proteinExistence type="predicted"/>
<evidence type="ECO:0000313" key="3">
    <source>
        <dbReference type="Proteomes" id="UP000481643"/>
    </source>
</evidence>
<evidence type="ECO:0000256" key="1">
    <source>
        <dbReference type="SAM" id="Coils"/>
    </source>
</evidence>
<evidence type="ECO:0000313" key="2">
    <source>
        <dbReference type="EMBL" id="KAB2686056.1"/>
    </source>
</evidence>
<organism evidence="2 3">
    <name type="scientific">Brucella tritici</name>
    <dbReference type="NCBI Taxonomy" id="94626"/>
    <lineage>
        <taxon>Bacteria</taxon>
        <taxon>Pseudomonadati</taxon>
        <taxon>Pseudomonadota</taxon>
        <taxon>Alphaproteobacteria</taxon>
        <taxon>Hyphomicrobiales</taxon>
        <taxon>Brucellaceae</taxon>
        <taxon>Brucella/Ochrobactrum group</taxon>
        <taxon>Brucella</taxon>
    </lineage>
</organism>
<feature type="coiled-coil region" evidence="1">
    <location>
        <begin position="64"/>
        <end position="98"/>
    </location>
</feature>
<dbReference type="Proteomes" id="UP000481643">
    <property type="component" value="Unassembled WGS sequence"/>
</dbReference>
<gene>
    <name evidence="2" type="ORF">F9L08_12055</name>
</gene>
<dbReference type="EMBL" id="WBVX01000010">
    <property type="protein sequence ID" value="KAB2686056.1"/>
    <property type="molecule type" value="Genomic_DNA"/>
</dbReference>